<sequence length="199" mass="22458">MHGLINRSIQCFTRDIYGPQVWSNVIVRAEFESDNFETMLSYTDESTFVLLDSLSAELRRNREEILEDLGTYLVSHKNVEALRRLLRFGGTTFQEFLHSLDDLHDRARLAVSDLELPHLELREHAPGKYSLNCSSNMQAFGPNFGHVMVGLLRAMADDYGSLVLLEHQGGQHGVETISIDVLESAFAEGRAFTLADRVS</sequence>
<keyword evidence="3" id="KW-1185">Reference proteome</keyword>
<evidence type="ECO:0000313" key="3">
    <source>
        <dbReference type="Proteomes" id="UP000070371"/>
    </source>
</evidence>
<protein>
    <submittedName>
        <fullName evidence="2">Heme NO-binding protein</fullName>
    </submittedName>
</protein>
<feature type="domain" description="Heme NO-binding" evidence="1">
    <location>
        <begin position="2"/>
        <end position="163"/>
    </location>
</feature>
<evidence type="ECO:0000259" key="1">
    <source>
        <dbReference type="Pfam" id="PF07700"/>
    </source>
</evidence>
<dbReference type="InterPro" id="IPR038158">
    <property type="entry name" value="H-NOX_domain_sf"/>
</dbReference>
<reference evidence="2 3" key="1">
    <citation type="submission" date="2016-02" db="EMBL/GenBank/DDBJ databases">
        <title>Complete genome sequence of Halocynthiibacter arcticus PAMC 20958t from arctic marine sediment.</title>
        <authorList>
            <person name="Lee Y.M."/>
            <person name="Baek K."/>
            <person name="Lee H.K."/>
            <person name="Shin S.C."/>
        </authorList>
    </citation>
    <scope>NUCLEOTIDE SEQUENCE [LARGE SCALE GENOMIC DNA]</scope>
    <source>
        <strain evidence="2">PAMC 20958</strain>
    </source>
</reference>
<dbReference type="RefSeq" id="WP_039004653.1">
    <property type="nucleotide sequence ID" value="NZ_CP014327.1"/>
</dbReference>
<dbReference type="AlphaFoldDB" id="A0A126V1P6"/>
<dbReference type="PANTHER" id="PTHR45655:SF13">
    <property type="entry name" value="SOLUBLE GUANYLATE CYCLASE GCY-32-RELATED"/>
    <property type="match status" value="1"/>
</dbReference>
<proteinExistence type="predicted"/>
<organism evidence="2 3">
    <name type="scientific">Falsihalocynthiibacter arcticus</name>
    <dbReference type="NCBI Taxonomy" id="1579316"/>
    <lineage>
        <taxon>Bacteria</taxon>
        <taxon>Pseudomonadati</taxon>
        <taxon>Pseudomonadota</taxon>
        <taxon>Alphaproteobacteria</taxon>
        <taxon>Rhodobacterales</taxon>
        <taxon>Roseobacteraceae</taxon>
        <taxon>Falsihalocynthiibacter</taxon>
    </lineage>
</organism>
<dbReference type="InterPro" id="IPR024096">
    <property type="entry name" value="NO_sig/Golgi_transp_ligand-bd"/>
</dbReference>
<dbReference type="STRING" id="1579316.RC74_10345"/>
<dbReference type="InterPro" id="IPR011644">
    <property type="entry name" value="Heme_NO-bd"/>
</dbReference>
<evidence type="ECO:0000313" key="2">
    <source>
        <dbReference type="EMBL" id="AML51609.1"/>
    </source>
</evidence>
<dbReference type="Pfam" id="PF07700">
    <property type="entry name" value="HNOB"/>
    <property type="match status" value="1"/>
</dbReference>
<name>A0A126V1P6_9RHOB</name>
<dbReference type="Gene3D" id="3.90.1520.10">
    <property type="entry name" value="H-NOX domain"/>
    <property type="match status" value="1"/>
</dbReference>
<gene>
    <name evidence="2" type="ORF">RC74_10345</name>
</gene>
<dbReference type="KEGG" id="hat:RC74_10345"/>
<dbReference type="EMBL" id="CP014327">
    <property type="protein sequence ID" value="AML51609.1"/>
    <property type="molecule type" value="Genomic_DNA"/>
</dbReference>
<dbReference type="OrthoDB" id="981203at2"/>
<dbReference type="Proteomes" id="UP000070371">
    <property type="component" value="Chromosome"/>
</dbReference>
<accession>A0A126V1P6</accession>
<dbReference type="PANTHER" id="PTHR45655">
    <property type="entry name" value="GUANYLATE CYCLASE SOLUBLE SUBUNIT BETA-2"/>
    <property type="match status" value="1"/>
</dbReference>
<dbReference type="SUPFAM" id="SSF111126">
    <property type="entry name" value="Ligand-binding domain in the NO signalling and Golgi transport"/>
    <property type="match status" value="1"/>
</dbReference>
<dbReference type="GO" id="GO:0020037">
    <property type="term" value="F:heme binding"/>
    <property type="evidence" value="ECO:0007669"/>
    <property type="project" value="InterPro"/>
</dbReference>